<name>A0A7M7K199_VARDE</name>
<evidence type="ECO:0000313" key="3">
    <source>
        <dbReference type="Proteomes" id="UP000594260"/>
    </source>
</evidence>
<proteinExistence type="predicted"/>
<keyword evidence="3" id="KW-1185">Reference proteome</keyword>
<dbReference type="AlphaFoldDB" id="A0A7M7K199"/>
<evidence type="ECO:0000259" key="1">
    <source>
        <dbReference type="Pfam" id="PF18036"/>
    </source>
</evidence>
<dbReference type="PANTHER" id="PTHR14942:SF0">
    <property type="entry name" value="U11_U12 SMALL NUCLEAR RIBONUCLEOPROTEIN 25 KDA PROTEIN"/>
    <property type="match status" value="1"/>
</dbReference>
<dbReference type="InterPro" id="IPR029071">
    <property type="entry name" value="Ubiquitin-like_domsf"/>
</dbReference>
<protein>
    <recommendedName>
        <fullName evidence="1">SNRNP25 ubiquitin-like domain-containing protein</fullName>
    </recommendedName>
</protein>
<feature type="domain" description="SNRNP25 ubiquitin-like" evidence="1">
    <location>
        <begin position="50"/>
        <end position="145"/>
    </location>
</feature>
<dbReference type="InterPro" id="IPR040610">
    <property type="entry name" value="SNRNP25_ubiquitin"/>
</dbReference>
<dbReference type="Proteomes" id="UP000594260">
    <property type="component" value="Unplaced"/>
</dbReference>
<dbReference type="RefSeq" id="XP_022660206.1">
    <property type="nucleotide sequence ID" value="XM_022804471.1"/>
</dbReference>
<dbReference type="Pfam" id="PF18036">
    <property type="entry name" value="Ubiquitin_4"/>
    <property type="match status" value="1"/>
</dbReference>
<sequence>MNRDKIMAELKQLDKKMFNLVKSDNLLSGLETSSLERIQQLIDAETGQKIRIFIVRDDGKRLDVVVSPDASILELRRAVELATEDYYLRSTCPDNPCFPKPRISWKQFWGHHTLVAHDVRIDEVDCSIREYNITSGTVLKFAKRLRIRAAATVNQTRDFLTDQPSTSSSQGRRFHAYEAYRASKK</sequence>
<evidence type="ECO:0000313" key="2">
    <source>
        <dbReference type="EnsemblMetazoa" id="XP_022660206"/>
    </source>
</evidence>
<dbReference type="GO" id="GO:0000398">
    <property type="term" value="P:mRNA splicing, via spliceosome"/>
    <property type="evidence" value="ECO:0007669"/>
    <property type="project" value="InterPro"/>
</dbReference>
<dbReference type="SUPFAM" id="SSF54236">
    <property type="entry name" value="Ubiquitin-like"/>
    <property type="match status" value="1"/>
</dbReference>
<dbReference type="KEGG" id="vde:111249962"/>
<dbReference type="OrthoDB" id="72819at2759"/>
<accession>A0A7M7K199</accession>
<dbReference type="InterPro" id="IPR039690">
    <property type="entry name" value="SNRNP25"/>
</dbReference>
<dbReference type="PANTHER" id="PTHR14942">
    <property type="entry name" value="U11/U12 SMALL NUCLEAR RIBONUCLEOPROTEIN 25 KDA PROTEIN"/>
    <property type="match status" value="1"/>
</dbReference>
<dbReference type="EnsemblMetazoa" id="XM_022804471">
    <property type="protein sequence ID" value="XP_022660206"/>
    <property type="gene ID" value="LOC111249962"/>
</dbReference>
<dbReference type="InParanoid" id="A0A7M7K199"/>
<reference evidence="2" key="1">
    <citation type="submission" date="2021-01" db="UniProtKB">
        <authorList>
            <consortium name="EnsemblMetazoa"/>
        </authorList>
    </citation>
    <scope>IDENTIFICATION</scope>
</reference>
<dbReference type="GeneID" id="111249962"/>
<organism evidence="2 3">
    <name type="scientific">Varroa destructor</name>
    <name type="common">Honeybee mite</name>
    <dbReference type="NCBI Taxonomy" id="109461"/>
    <lineage>
        <taxon>Eukaryota</taxon>
        <taxon>Metazoa</taxon>
        <taxon>Ecdysozoa</taxon>
        <taxon>Arthropoda</taxon>
        <taxon>Chelicerata</taxon>
        <taxon>Arachnida</taxon>
        <taxon>Acari</taxon>
        <taxon>Parasitiformes</taxon>
        <taxon>Mesostigmata</taxon>
        <taxon>Gamasina</taxon>
        <taxon>Dermanyssoidea</taxon>
        <taxon>Varroidae</taxon>
        <taxon>Varroa</taxon>
    </lineage>
</organism>
<dbReference type="Gene3D" id="3.10.20.90">
    <property type="entry name" value="Phosphatidylinositol 3-kinase Catalytic Subunit, Chain A, domain 1"/>
    <property type="match status" value="1"/>
</dbReference>
<dbReference type="GO" id="GO:0005689">
    <property type="term" value="C:U12-type spliceosomal complex"/>
    <property type="evidence" value="ECO:0007669"/>
    <property type="project" value="TreeGrafter"/>
</dbReference>